<dbReference type="Proteomes" id="UP000430975">
    <property type="component" value="Unassembled WGS sequence"/>
</dbReference>
<dbReference type="AlphaFoldDB" id="A0A6I2GBW7"/>
<feature type="domain" description="Phospholipase/carboxylesterase/thioesterase" evidence="1">
    <location>
        <begin position="75"/>
        <end position="190"/>
    </location>
</feature>
<dbReference type="Gene3D" id="3.40.50.1820">
    <property type="entry name" value="alpha/beta hydrolase"/>
    <property type="match status" value="1"/>
</dbReference>
<dbReference type="InterPro" id="IPR029058">
    <property type="entry name" value="AB_hydrolase_fold"/>
</dbReference>
<sequence>MKYIYNPGKEGMPIFITLHGTGGDETNLLPVAEVLNPDFGAIGIRGNVIENGMNRYFKRKAEGVYDMEDLAIRGQELKKFILELADKYNFSTEQVILLGFSNGSNIAINLLLQDDNPFKYAMLLAPMYPVEIEESKDLSNLEIFLSMGEHDPIVPLSESERVINIFKNQGATVQGLWVNSHEINPQVILAGKNWLKELKLIP</sequence>
<evidence type="ECO:0000313" key="2">
    <source>
        <dbReference type="EMBL" id="MRI85277.1"/>
    </source>
</evidence>
<evidence type="ECO:0000259" key="1">
    <source>
        <dbReference type="Pfam" id="PF02230"/>
    </source>
</evidence>
<name>A0A6I2GBW7_9LACT</name>
<evidence type="ECO:0000313" key="3">
    <source>
        <dbReference type="Proteomes" id="UP000430975"/>
    </source>
</evidence>
<organism evidence="2 3">
    <name type="scientific">Fundicoccus ignavus</name>
    <dbReference type="NCBI Taxonomy" id="2664442"/>
    <lineage>
        <taxon>Bacteria</taxon>
        <taxon>Bacillati</taxon>
        <taxon>Bacillota</taxon>
        <taxon>Bacilli</taxon>
        <taxon>Lactobacillales</taxon>
        <taxon>Aerococcaceae</taxon>
        <taxon>Fundicoccus</taxon>
    </lineage>
</organism>
<dbReference type="SUPFAM" id="SSF53474">
    <property type="entry name" value="alpha/beta-Hydrolases"/>
    <property type="match status" value="1"/>
</dbReference>
<accession>A0A6I2GBW7</accession>
<dbReference type="EMBL" id="WJQS01000003">
    <property type="protein sequence ID" value="MRI85277.1"/>
    <property type="molecule type" value="Genomic_DNA"/>
</dbReference>
<reference evidence="2 3" key="1">
    <citation type="submission" date="2019-11" db="EMBL/GenBank/DDBJ databases">
        <title>Characterisation of Fundicoccus ignavus gen. nov. sp. nov., a novel genus of the family Aerococcaceae isolated from bulk tank milk.</title>
        <authorList>
            <person name="Siebert A."/>
            <person name="Huptas C."/>
            <person name="Wenning M."/>
            <person name="Scherer S."/>
            <person name="Doll E.V."/>
        </authorList>
    </citation>
    <scope>NUCLEOTIDE SEQUENCE [LARGE SCALE GENOMIC DNA]</scope>
    <source>
        <strain evidence="2 3">WS4759</strain>
    </source>
</reference>
<dbReference type="GO" id="GO:0016787">
    <property type="term" value="F:hydrolase activity"/>
    <property type="evidence" value="ECO:0007669"/>
    <property type="project" value="InterPro"/>
</dbReference>
<keyword evidence="3" id="KW-1185">Reference proteome</keyword>
<protein>
    <submittedName>
        <fullName evidence="2">Carboxylesterase</fullName>
    </submittedName>
</protein>
<comment type="caution">
    <text evidence="2">The sequence shown here is derived from an EMBL/GenBank/DDBJ whole genome shotgun (WGS) entry which is preliminary data.</text>
</comment>
<dbReference type="InterPro" id="IPR003140">
    <property type="entry name" value="PLipase/COase/thioEstase"/>
</dbReference>
<gene>
    <name evidence="2" type="ORF">GIY09_05230</name>
</gene>
<dbReference type="Pfam" id="PF02230">
    <property type="entry name" value="Abhydrolase_2"/>
    <property type="match status" value="1"/>
</dbReference>
<proteinExistence type="predicted"/>
<dbReference type="RefSeq" id="WP_153863389.1">
    <property type="nucleotide sequence ID" value="NZ_WJQS01000003.1"/>
</dbReference>